<dbReference type="PANTHER" id="PTHR42755">
    <property type="entry name" value="3-DEOXY-MANNO-OCTULOSONATE CYTIDYLYLTRANSFERASE"/>
    <property type="match status" value="1"/>
</dbReference>
<evidence type="ECO:0000256" key="7">
    <source>
        <dbReference type="ARBA" id="ARBA00022679"/>
    </source>
</evidence>
<feature type="active site" description="Proton acceptor" evidence="11">
    <location>
        <position position="59"/>
    </location>
</feature>
<feature type="site" description="Transition state stabilizer" evidence="12">
    <location>
        <position position="129"/>
    </location>
</feature>
<dbReference type="GO" id="GO:0043842">
    <property type="term" value="F:Kdo transferase activity"/>
    <property type="evidence" value="ECO:0007669"/>
    <property type="project" value="UniProtKB-EC"/>
</dbReference>
<evidence type="ECO:0000313" key="17">
    <source>
        <dbReference type="Proteomes" id="UP000199657"/>
    </source>
</evidence>
<evidence type="ECO:0000256" key="10">
    <source>
        <dbReference type="ARBA" id="ARBA00049183"/>
    </source>
</evidence>
<dbReference type="STRING" id="406100.SAMN04488052_11266"/>
<comment type="subcellular location">
    <subcellularLocation>
        <location evidence="1">Cell inner membrane</location>
        <topology evidence="1">Single-pass membrane protein</topology>
        <orientation evidence="1">Cytoplasmic side</orientation>
    </subcellularLocation>
    <subcellularLocation>
        <location evidence="13">Cell membrane</location>
    </subcellularLocation>
</comment>
<comment type="similarity">
    <text evidence="3">Belongs to the glycosyltransferase group 1 family. Glycosyltransferase 30 subfamily.</text>
</comment>
<evidence type="ECO:0000259" key="14">
    <source>
        <dbReference type="Pfam" id="PF00534"/>
    </source>
</evidence>
<comment type="pathway">
    <text evidence="2 13">Bacterial outer membrane biogenesis; LPS core biosynthesis.</text>
</comment>
<evidence type="ECO:0000256" key="9">
    <source>
        <dbReference type="ARBA" id="ARBA00031445"/>
    </source>
</evidence>
<dbReference type="InterPro" id="IPR039901">
    <property type="entry name" value="Kdotransferase"/>
</dbReference>
<evidence type="ECO:0000256" key="5">
    <source>
        <dbReference type="ARBA" id="ARBA00019077"/>
    </source>
</evidence>
<dbReference type="InterPro" id="IPR007507">
    <property type="entry name" value="Glycos_transf_N"/>
</dbReference>
<dbReference type="SUPFAM" id="SSF53756">
    <property type="entry name" value="UDP-Glycosyltransferase/glycogen phosphorylase"/>
    <property type="match status" value="1"/>
</dbReference>
<dbReference type="GO" id="GO:0009245">
    <property type="term" value="P:lipid A biosynthetic process"/>
    <property type="evidence" value="ECO:0007669"/>
    <property type="project" value="TreeGrafter"/>
</dbReference>
<dbReference type="Proteomes" id="UP000199657">
    <property type="component" value="Unassembled WGS sequence"/>
</dbReference>
<dbReference type="FunFam" id="3.40.50.11720:FF:000001">
    <property type="entry name" value="3-deoxy-D-manno-octulosonic acid transferase"/>
    <property type="match status" value="1"/>
</dbReference>
<keyword evidence="8" id="KW-0812">Transmembrane</keyword>
<evidence type="ECO:0000256" key="6">
    <source>
        <dbReference type="ARBA" id="ARBA00022519"/>
    </source>
</evidence>
<feature type="site" description="Transition state stabilizer" evidence="12">
    <location>
        <position position="207"/>
    </location>
</feature>
<evidence type="ECO:0000256" key="8">
    <source>
        <dbReference type="ARBA" id="ARBA00022968"/>
    </source>
</evidence>
<evidence type="ECO:0000256" key="1">
    <source>
        <dbReference type="ARBA" id="ARBA00004388"/>
    </source>
</evidence>
<organism evidence="16 17">
    <name type="scientific">Aquisalimonas asiatica</name>
    <dbReference type="NCBI Taxonomy" id="406100"/>
    <lineage>
        <taxon>Bacteria</taxon>
        <taxon>Pseudomonadati</taxon>
        <taxon>Pseudomonadota</taxon>
        <taxon>Gammaproteobacteria</taxon>
        <taxon>Chromatiales</taxon>
        <taxon>Ectothiorhodospiraceae</taxon>
        <taxon>Aquisalimonas</taxon>
    </lineage>
</organism>
<keyword evidence="17" id="KW-1185">Reference proteome</keyword>
<keyword evidence="7 13" id="KW-0808">Transferase</keyword>
<dbReference type="OrthoDB" id="9789797at2"/>
<reference evidence="16 17" key="1">
    <citation type="submission" date="2016-10" db="EMBL/GenBank/DDBJ databases">
        <authorList>
            <person name="de Groot N.N."/>
        </authorList>
    </citation>
    <scope>NUCLEOTIDE SEQUENCE [LARGE SCALE GENOMIC DNA]</scope>
    <source>
        <strain evidence="16 17">CGMCC 1.6291</strain>
    </source>
</reference>
<keyword evidence="6" id="KW-0472">Membrane</keyword>
<feature type="domain" description="Glycosyl transferase family 1" evidence="14">
    <location>
        <begin position="246"/>
        <end position="397"/>
    </location>
</feature>
<comment type="function">
    <text evidence="13">Involved in lipopolysaccharide (LPS) biosynthesis. Catalyzes the transfer of 3-deoxy-D-manno-octulosonate (Kdo) residue(s) from CMP-Kdo to lipid IV(A), the tetraacyldisaccharide-1,4'-bisphosphate precursor of lipid A.</text>
</comment>
<dbReference type="UniPathway" id="UPA00958"/>
<dbReference type="RefSeq" id="WP_091646077.1">
    <property type="nucleotide sequence ID" value="NZ_FOEG01000012.1"/>
</dbReference>
<evidence type="ECO:0000256" key="4">
    <source>
        <dbReference type="ARBA" id="ARBA00012621"/>
    </source>
</evidence>
<dbReference type="Gene3D" id="3.40.50.11720">
    <property type="entry name" value="3-Deoxy-D-manno-octulosonic-acid transferase, N-terminal domain"/>
    <property type="match status" value="1"/>
</dbReference>
<name>A0A1H8VID3_9GAMM</name>
<dbReference type="Pfam" id="PF00534">
    <property type="entry name" value="Glycos_transf_1"/>
    <property type="match status" value="1"/>
</dbReference>
<dbReference type="PANTHER" id="PTHR42755:SF1">
    <property type="entry name" value="3-DEOXY-D-MANNO-OCTULOSONIC ACID TRANSFERASE, MITOCHONDRIAL-RELATED"/>
    <property type="match status" value="1"/>
</dbReference>
<evidence type="ECO:0000256" key="2">
    <source>
        <dbReference type="ARBA" id="ARBA00004713"/>
    </source>
</evidence>
<dbReference type="GO" id="GO:0005886">
    <property type="term" value="C:plasma membrane"/>
    <property type="evidence" value="ECO:0007669"/>
    <property type="project" value="UniProtKB-SubCell"/>
</dbReference>
<keyword evidence="6" id="KW-0997">Cell inner membrane</keyword>
<keyword evidence="13" id="KW-0448">Lipopolysaccharide biosynthesis</keyword>
<evidence type="ECO:0000259" key="15">
    <source>
        <dbReference type="Pfam" id="PF04413"/>
    </source>
</evidence>
<evidence type="ECO:0000256" key="13">
    <source>
        <dbReference type="RuleBase" id="RU365103"/>
    </source>
</evidence>
<protein>
    <recommendedName>
        <fullName evidence="5 13">3-deoxy-D-manno-octulosonic acid transferase</fullName>
        <shortName evidence="13">Kdo transferase</shortName>
        <ecNumber evidence="4 13">2.4.99.12</ecNumber>
    </recommendedName>
    <alternativeName>
        <fullName evidence="9 13">Lipid IV(A) 3-deoxy-D-manno-octulosonic acid transferase</fullName>
    </alternativeName>
</protein>
<evidence type="ECO:0000256" key="11">
    <source>
        <dbReference type="PIRSR" id="PIRSR639901-1"/>
    </source>
</evidence>
<dbReference type="NCBIfam" id="NF004388">
    <property type="entry name" value="PRK05749.1-4"/>
    <property type="match status" value="1"/>
</dbReference>
<dbReference type="InterPro" id="IPR038107">
    <property type="entry name" value="Glycos_transf_N_sf"/>
</dbReference>
<evidence type="ECO:0000313" key="16">
    <source>
        <dbReference type="EMBL" id="SEP14648.1"/>
    </source>
</evidence>
<feature type="domain" description="3-deoxy-D-manno-octulosonic-acid transferase N-terminal" evidence="15">
    <location>
        <begin position="33"/>
        <end position="210"/>
    </location>
</feature>
<dbReference type="GO" id="GO:0009244">
    <property type="term" value="P:lipopolysaccharide core region biosynthetic process"/>
    <property type="evidence" value="ECO:0007669"/>
    <property type="project" value="UniProtKB-UniRule"/>
</dbReference>
<dbReference type="EC" id="2.4.99.12" evidence="4 13"/>
<dbReference type="InterPro" id="IPR001296">
    <property type="entry name" value="Glyco_trans_1"/>
</dbReference>
<dbReference type="Gene3D" id="3.40.50.2000">
    <property type="entry name" value="Glycogen Phosphorylase B"/>
    <property type="match status" value="1"/>
</dbReference>
<dbReference type="Pfam" id="PF04413">
    <property type="entry name" value="Glycos_transf_N"/>
    <property type="match status" value="1"/>
</dbReference>
<dbReference type="FunFam" id="3.40.50.2000:FF:000032">
    <property type="entry name" value="3-deoxy-D-manno-octulosonic acid transferase"/>
    <property type="match status" value="1"/>
</dbReference>
<gene>
    <name evidence="16" type="ORF">SAMN04488052_11266</name>
</gene>
<evidence type="ECO:0000256" key="3">
    <source>
        <dbReference type="ARBA" id="ARBA00006380"/>
    </source>
</evidence>
<keyword evidence="13" id="KW-1003">Cell membrane</keyword>
<proteinExistence type="inferred from homology"/>
<sequence>MRHVYSALLYLFTPLLLGYLALRAWREPDYQAQWAQRFGLRAPDAPRDAIWVHAASMGEVQAAAVFIRQLRATYPETPLVVTTMTPTGAAHVARLFGEGVHHAYLPFDYPHAVAGFLRALRPRMAVIMEMELWPNLFAAVNRRGIPLLLVNARLSAASARGYSRVRRLMADVLACPTTIAAQTREHARRLIHLGAPPERVTVTGNLKFDMTVPASAREQGEALRGALGSERPVWVAASTRDGEEELVLQAFDEVRRHQPDVLLLLVPRHPDRFQRVAALCRDRGYSVVLRSSEAPCGSDAQILLGDTMGELYVFYAAADVAFVGGSLVPLGGQNVLEPAALGLPVIVGPHTFNFEQIVQQLVARRGLYQVADPHLLADAVIELLERPEQRADMGRRALGLMEANRGATERVMALVDTLWEKA</sequence>
<evidence type="ECO:0000256" key="12">
    <source>
        <dbReference type="PIRSR" id="PIRSR639901-2"/>
    </source>
</evidence>
<comment type="catalytic activity">
    <reaction evidence="10 13">
        <text>lipid IVA (E. coli) + CMP-3-deoxy-beta-D-manno-octulosonate = alpha-Kdo-(2-&gt;6)-lipid IVA (E. coli) + CMP + H(+)</text>
        <dbReference type="Rhea" id="RHEA:28066"/>
        <dbReference type="ChEBI" id="CHEBI:15378"/>
        <dbReference type="ChEBI" id="CHEBI:58603"/>
        <dbReference type="ChEBI" id="CHEBI:60364"/>
        <dbReference type="ChEBI" id="CHEBI:60377"/>
        <dbReference type="ChEBI" id="CHEBI:85987"/>
        <dbReference type="EC" id="2.4.99.12"/>
    </reaction>
</comment>
<keyword evidence="8" id="KW-0735">Signal-anchor</keyword>
<dbReference type="AlphaFoldDB" id="A0A1H8VID3"/>
<accession>A0A1H8VID3</accession>
<dbReference type="EMBL" id="FOEG01000012">
    <property type="protein sequence ID" value="SEP14648.1"/>
    <property type="molecule type" value="Genomic_DNA"/>
</dbReference>